<dbReference type="SUPFAM" id="SSF54197">
    <property type="entry name" value="HIT-like"/>
    <property type="match status" value="1"/>
</dbReference>
<evidence type="ECO:0000256" key="6">
    <source>
        <dbReference type="PIRSR" id="PIRSR639383-1"/>
    </source>
</evidence>
<dbReference type="CDD" id="cd01275">
    <property type="entry name" value="FHIT"/>
    <property type="match status" value="1"/>
</dbReference>
<comment type="caution">
    <text evidence="12">The sequence shown here is derived from an EMBL/GenBank/DDBJ whole genome shotgun (WGS) entry which is preliminary data.</text>
</comment>
<proteinExistence type="inferred from homology"/>
<dbReference type="GO" id="GO:0000166">
    <property type="term" value="F:nucleotide binding"/>
    <property type="evidence" value="ECO:0007669"/>
    <property type="project" value="UniProtKB-KW"/>
</dbReference>
<comment type="catalytic activity">
    <reaction evidence="10">
        <text>P(1),P(3)-bis(5'-adenosyl) triphosphate + H2O = AMP + ADP + 2 H(+)</text>
        <dbReference type="Rhea" id="RHEA:13893"/>
        <dbReference type="ChEBI" id="CHEBI:15377"/>
        <dbReference type="ChEBI" id="CHEBI:15378"/>
        <dbReference type="ChEBI" id="CHEBI:58529"/>
        <dbReference type="ChEBI" id="CHEBI:456215"/>
        <dbReference type="ChEBI" id="CHEBI:456216"/>
        <dbReference type="EC" id="3.6.1.29"/>
    </reaction>
</comment>
<gene>
    <name evidence="12" type="ORF">WJX72_006802</name>
</gene>
<dbReference type="PANTHER" id="PTHR22809:SF14">
    <property type="entry name" value="TRNA N(3)-METHYLCYTIDINE METHYLTRANSFERASE"/>
    <property type="match status" value="1"/>
</dbReference>
<evidence type="ECO:0000256" key="3">
    <source>
        <dbReference type="ARBA" id="ARBA00022679"/>
    </source>
</evidence>
<dbReference type="SUPFAM" id="SSF53335">
    <property type="entry name" value="S-adenosyl-L-methionine-dependent methyltransferases"/>
    <property type="match status" value="1"/>
</dbReference>
<feature type="site" description="Important for induction of apoptosis" evidence="8">
    <location>
        <position position="122"/>
    </location>
</feature>
<keyword evidence="4 10" id="KW-0547">Nucleotide-binding</keyword>
<sequence>MSSSNSQDQTYSFGPINIHASHVFATTPLSFAFVNLKPVVPGHVLVSPKRVVKRFADLTADEISDLWTLVQKVGKVVEPQHKATSLTLAIQDGPAAGQTVPTVHVHVLPRKAGDFEKNDDVYDAIDAASKSGIPSSVSSASMYSSSTTAHRPVARQGYVGDASEAAREYHCQDFAWEDIREEAEAVLERRRREAAQRSAQAGWTYDAGSWEEFHARENSTARFYKERRYLLLEFPVLTAQQPPQHFLEIGCGCGSSLLPVLKANPTCRVTAIDLSPTAVGMFKAAAAKVGIAAERYNAFACNAANGSDESAALRGLRADAVLLIFTLAALAPEAMPAMLASAYKAVKPGGLLLVRDHGLYDLTQLRIPADQQIEERLYRRLDGTTCYFFSREDLRSKVEQAGFETVECDYACTIVRNRKRALDMKRVFVHGVFRRPTTA</sequence>
<dbReference type="Proteomes" id="UP001489004">
    <property type="component" value="Unassembled WGS sequence"/>
</dbReference>
<evidence type="ECO:0000256" key="1">
    <source>
        <dbReference type="ARBA" id="ARBA00009725"/>
    </source>
</evidence>
<feature type="domain" description="HIT" evidence="11">
    <location>
        <begin position="10"/>
        <end position="117"/>
    </location>
</feature>
<feature type="active site" description="Tele-AMP-histidine intermediate" evidence="6">
    <location>
        <position position="104"/>
    </location>
</feature>
<dbReference type="EMBL" id="JALJOR010000002">
    <property type="protein sequence ID" value="KAK9823986.1"/>
    <property type="molecule type" value="Genomic_DNA"/>
</dbReference>
<comment type="caution">
    <text evidence="9">Lacks conserved residue(s) required for the propagation of feature annotation.</text>
</comment>
<dbReference type="Pfam" id="PF01230">
    <property type="entry name" value="HIT"/>
    <property type="match status" value="1"/>
</dbReference>
<comment type="similarity">
    <text evidence="1">Belongs to the methyltransferase superfamily. METL family.</text>
</comment>
<dbReference type="InterPro" id="IPR036265">
    <property type="entry name" value="HIT-like_sf"/>
</dbReference>
<dbReference type="FunFam" id="3.30.428.10:FF:000011">
    <property type="entry name" value="Fragile histidine triad"/>
    <property type="match status" value="1"/>
</dbReference>
<dbReference type="GO" id="GO:0008757">
    <property type="term" value="F:S-adenosylmethionine-dependent methyltransferase activity"/>
    <property type="evidence" value="ECO:0007669"/>
    <property type="project" value="UniProtKB-ARBA"/>
</dbReference>
<evidence type="ECO:0000256" key="8">
    <source>
        <dbReference type="PIRSR" id="PIRSR639383-3"/>
    </source>
</evidence>
<evidence type="ECO:0000313" key="12">
    <source>
        <dbReference type="EMBL" id="KAK9823986.1"/>
    </source>
</evidence>
<evidence type="ECO:0000256" key="5">
    <source>
        <dbReference type="ARBA" id="ARBA00022801"/>
    </source>
</evidence>
<evidence type="ECO:0000256" key="2">
    <source>
        <dbReference type="ARBA" id="ARBA00022603"/>
    </source>
</evidence>
<dbReference type="GO" id="GO:0047627">
    <property type="term" value="F:adenylylsulfatase activity"/>
    <property type="evidence" value="ECO:0007669"/>
    <property type="project" value="UniProtKB-ARBA"/>
</dbReference>
<name>A0AAW1QS77_9CHLO</name>
<feature type="binding site" evidence="7">
    <location>
        <position position="106"/>
    </location>
    <ligand>
        <name>substrate</name>
    </ligand>
</feature>
<dbReference type="PANTHER" id="PTHR22809">
    <property type="entry name" value="METHYLTRANSFERASE-RELATED"/>
    <property type="match status" value="1"/>
</dbReference>
<dbReference type="InterPro" id="IPR026113">
    <property type="entry name" value="METTL2/6/8-like"/>
</dbReference>
<keyword evidence="2" id="KW-0489">Methyltransferase</keyword>
<dbReference type="InterPro" id="IPR011146">
    <property type="entry name" value="HIT-like"/>
</dbReference>
<keyword evidence="13" id="KW-1185">Reference proteome</keyword>
<reference evidence="12 13" key="1">
    <citation type="journal article" date="2024" name="Nat. Commun.">
        <title>Phylogenomics reveals the evolutionary origins of lichenization in chlorophyte algae.</title>
        <authorList>
            <person name="Puginier C."/>
            <person name="Libourel C."/>
            <person name="Otte J."/>
            <person name="Skaloud P."/>
            <person name="Haon M."/>
            <person name="Grisel S."/>
            <person name="Petersen M."/>
            <person name="Berrin J.G."/>
            <person name="Delaux P.M."/>
            <person name="Dal Grande F."/>
            <person name="Keller J."/>
        </authorList>
    </citation>
    <scope>NUCLEOTIDE SEQUENCE [LARGE SCALE GENOMIC DNA]</scope>
    <source>
        <strain evidence="12 13">SAG 2043</strain>
    </source>
</reference>
<comment type="cofactor">
    <cofactor evidence="10">
        <name>Mn(2+)</name>
        <dbReference type="ChEBI" id="CHEBI:29035"/>
    </cofactor>
</comment>
<evidence type="ECO:0000256" key="4">
    <source>
        <dbReference type="ARBA" id="ARBA00022741"/>
    </source>
</evidence>
<dbReference type="InterPro" id="IPR039383">
    <property type="entry name" value="FHIT"/>
</dbReference>
<dbReference type="InterPro" id="IPR029063">
    <property type="entry name" value="SAM-dependent_MTases_sf"/>
</dbReference>
<evidence type="ECO:0000256" key="7">
    <source>
        <dbReference type="PIRSR" id="PIRSR639383-2"/>
    </source>
</evidence>
<protein>
    <recommendedName>
        <fullName evidence="10">Bis(5'-adenosyl)-triphosphatase</fullName>
        <ecNumber evidence="10">3.6.1.29</ecNumber>
    </recommendedName>
</protein>
<dbReference type="Gene3D" id="3.40.50.150">
    <property type="entry name" value="Vaccinia Virus protein VP39"/>
    <property type="match status" value="1"/>
</dbReference>
<dbReference type="CDD" id="cd02440">
    <property type="entry name" value="AdoMet_MTases"/>
    <property type="match status" value="1"/>
</dbReference>
<evidence type="ECO:0000259" key="11">
    <source>
        <dbReference type="PROSITE" id="PS51084"/>
    </source>
</evidence>
<keyword evidence="3" id="KW-0808">Transferase</keyword>
<feature type="binding site" evidence="7">
    <location>
        <position position="35"/>
    </location>
    <ligand>
        <name>substrate</name>
    </ligand>
</feature>
<evidence type="ECO:0000313" key="13">
    <source>
        <dbReference type="Proteomes" id="UP001489004"/>
    </source>
</evidence>
<evidence type="ECO:0000256" key="9">
    <source>
        <dbReference type="PROSITE-ProRule" id="PRU00464"/>
    </source>
</evidence>
<dbReference type="Pfam" id="PF13489">
    <property type="entry name" value="Methyltransf_23"/>
    <property type="match status" value="1"/>
</dbReference>
<organism evidence="12 13">
    <name type="scientific">[Myrmecia] bisecta</name>
    <dbReference type="NCBI Taxonomy" id="41462"/>
    <lineage>
        <taxon>Eukaryota</taxon>
        <taxon>Viridiplantae</taxon>
        <taxon>Chlorophyta</taxon>
        <taxon>core chlorophytes</taxon>
        <taxon>Trebouxiophyceae</taxon>
        <taxon>Trebouxiales</taxon>
        <taxon>Trebouxiaceae</taxon>
        <taxon>Myrmecia</taxon>
    </lineage>
</organism>
<dbReference type="PROSITE" id="PS51084">
    <property type="entry name" value="HIT_2"/>
    <property type="match status" value="1"/>
</dbReference>
<feature type="binding site" evidence="7">
    <location>
        <begin position="97"/>
        <end position="100"/>
    </location>
    <ligand>
        <name>substrate</name>
    </ligand>
</feature>
<accession>A0AAW1QS77</accession>
<dbReference type="GO" id="GO:0008173">
    <property type="term" value="F:RNA methyltransferase activity"/>
    <property type="evidence" value="ECO:0007669"/>
    <property type="project" value="UniProtKB-ARBA"/>
</dbReference>
<dbReference type="Gene3D" id="3.30.428.10">
    <property type="entry name" value="HIT-like"/>
    <property type="match status" value="1"/>
</dbReference>
<dbReference type="GO" id="GO:0032259">
    <property type="term" value="P:methylation"/>
    <property type="evidence" value="ECO:0007669"/>
    <property type="project" value="UniProtKB-KW"/>
</dbReference>
<evidence type="ECO:0000256" key="10">
    <source>
        <dbReference type="RuleBase" id="RU366076"/>
    </source>
</evidence>
<keyword evidence="5 10" id="KW-0378">Hydrolase</keyword>
<dbReference type="AlphaFoldDB" id="A0AAW1QS77"/>
<dbReference type="EC" id="3.6.1.29" evidence="10"/>
<dbReference type="GO" id="GO:0047710">
    <property type="term" value="F:bis(5'-adenosyl)-triphosphatase activity"/>
    <property type="evidence" value="ECO:0007669"/>
    <property type="project" value="UniProtKB-UniRule"/>
</dbReference>
<feature type="binding site" evidence="7">
    <location>
        <position position="91"/>
    </location>
    <ligand>
        <name>substrate</name>
    </ligand>
</feature>